<dbReference type="AlphaFoldDB" id="A0A9N9XIC9"/>
<protein>
    <recommendedName>
        <fullName evidence="2">BPTI/Kunitz inhibitor domain-containing protein</fullName>
    </recommendedName>
</protein>
<evidence type="ECO:0000256" key="1">
    <source>
        <dbReference type="SAM" id="SignalP"/>
    </source>
</evidence>
<feature type="chain" id="PRO_5040371838" description="BPTI/Kunitz inhibitor domain-containing protein" evidence="1">
    <location>
        <begin position="21"/>
        <end position="107"/>
    </location>
</feature>
<dbReference type="InterPro" id="IPR002223">
    <property type="entry name" value="Kunitz_BPTI"/>
</dbReference>
<dbReference type="InterPro" id="IPR036880">
    <property type="entry name" value="Kunitz_BPTI_sf"/>
</dbReference>
<evidence type="ECO:0000313" key="3">
    <source>
        <dbReference type="EMBL" id="CAG9841159.1"/>
    </source>
</evidence>
<dbReference type="SMART" id="SM00131">
    <property type="entry name" value="KU"/>
    <property type="match status" value="1"/>
</dbReference>
<proteinExistence type="predicted"/>
<dbReference type="Gene3D" id="4.10.410.10">
    <property type="entry name" value="Pancreatic trypsin inhibitor Kunitz domain"/>
    <property type="match status" value="1"/>
</dbReference>
<dbReference type="Pfam" id="PF00014">
    <property type="entry name" value="Kunitz_BPTI"/>
    <property type="match status" value="1"/>
</dbReference>
<dbReference type="PROSITE" id="PS50279">
    <property type="entry name" value="BPTI_KUNITZ_2"/>
    <property type="match status" value="1"/>
</dbReference>
<reference evidence="3" key="1">
    <citation type="submission" date="2022-01" db="EMBL/GenBank/DDBJ databases">
        <authorList>
            <person name="King R."/>
        </authorList>
    </citation>
    <scope>NUCLEOTIDE SEQUENCE</scope>
</reference>
<gene>
    <name evidence="3" type="ORF">DIABBA_LOCUS13746</name>
</gene>
<evidence type="ECO:0000259" key="2">
    <source>
        <dbReference type="PROSITE" id="PS50279"/>
    </source>
</evidence>
<feature type="signal peptide" evidence="1">
    <location>
        <begin position="1"/>
        <end position="20"/>
    </location>
</feature>
<keyword evidence="1" id="KW-0732">Signal</keyword>
<dbReference type="GO" id="GO:0004867">
    <property type="term" value="F:serine-type endopeptidase inhibitor activity"/>
    <property type="evidence" value="ECO:0007669"/>
    <property type="project" value="InterPro"/>
</dbReference>
<dbReference type="SUPFAM" id="SSF57362">
    <property type="entry name" value="BPTI-like"/>
    <property type="match status" value="1"/>
</dbReference>
<accession>A0A9N9XIC9</accession>
<evidence type="ECO:0000313" key="4">
    <source>
        <dbReference type="Proteomes" id="UP001153709"/>
    </source>
</evidence>
<dbReference type="CDD" id="cd00109">
    <property type="entry name" value="Kunitz-type"/>
    <property type="match status" value="1"/>
</dbReference>
<sequence>MKTTVLFFCFCIIASSEVFGEENLPEIKIIYEDPAATAARPFRKEDCSLGVEQKIGLTSCRADIPVYRWSNTENKCVNDFYSGCHATKNNFQHKEDCVKIATPICSS</sequence>
<dbReference type="OrthoDB" id="6775666at2759"/>
<dbReference type="Proteomes" id="UP001153709">
    <property type="component" value="Chromosome 9"/>
</dbReference>
<keyword evidence="4" id="KW-1185">Reference proteome</keyword>
<dbReference type="EMBL" id="OU898284">
    <property type="protein sequence ID" value="CAG9841159.1"/>
    <property type="molecule type" value="Genomic_DNA"/>
</dbReference>
<name>A0A9N9XIC9_DIABA</name>
<organism evidence="3 4">
    <name type="scientific">Diabrotica balteata</name>
    <name type="common">Banded cucumber beetle</name>
    <dbReference type="NCBI Taxonomy" id="107213"/>
    <lineage>
        <taxon>Eukaryota</taxon>
        <taxon>Metazoa</taxon>
        <taxon>Ecdysozoa</taxon>
        <taxon>Arthropoda</taxon>
        <taxon>Hexapoda</taxon>
        <taxon>Insecta</taxon>
        <taxon>Pterygota</taxon>
        <taxon>Neoptera</taxon>
        <taxon>Endopterygota</taxon>
        <taxon>Coleoptera</taxon>
        <taxon>Polyphaga</taxon>
        <taxon>Cucujiformia</taxon>
        <taxon>Chrysomeloidea</taxon>
        <taxon>Chrysomelidae</taxon>
        <taxon>Galerucinae</taxon>
        <taxon>Diabroticina</taxon>
        <taxon>Diabroticites</taxon>
        <taxon>Diabrotica</taxon>
    </lineage>
</organism>
<feature type="domain" description="BPTI/Kunitz inhibitor" evidence="2">
    <location>
        <begin position="47"/>
        <end position="101"/>
    </location>
</feature>